<sequence>MLYRTTLLSLLAIGVTNAFMTAPSAITRTSPLNLMSAKEIDYIMSEAEQCAAGECALDEVESLITNLQSQQSLLSKRIGEIDTLVKDLEHINGRDNRPVDEVKETVRAIFRVFSLGAKASGNDYPALSKPMGYSGETRGGGQTAYDVLPPRQIKK</sequence>
<keyword evidence="2" id="KW-0732">Signal</keyword>
<feature type="region of interest" description="Disordered" evidence="1">
    <location>
        <begin position="133"/>
        <end position="155"/>
    </location>
</feature>
<accession>B8C3K7</accession>
<organism evidence="3 4">
    <name type="scientific">Thalassiosira pseudonana</name>
    <name type="common">Marine diatom</name>
    <name type="synonym">Cyclotella nana</name>
    <dbReference type="NCBI Taxonomy" id="35128"/>
    <lineage>
        <taxon>Eukaryota</taxon>
        <taxon>Sar</taxon>
        <taxon>Stramenopiles</taxon>
        <taxon>Ochrophyta</taxon>
        <taxon>Bacillariophyta</taxon>
        <taxon>Coscinodiscophyceae</taxon>
        <taxon>Thalassiosirophycidae</taxon>
        <taxon>Thalassiosirales</taxon>
        <taxon>Thalassiosiraceae</taxon>
        <taxon>Thalassiosira</taxon>
    </lineage>
</organism>
<dbReference type="Proteomes" id="UP000001449">
    <property type="component" value="Chromosome 5"/>
</dbReference>
<keyword evidence="4" id="KW-1185">Reference proteome</keyword>
<dbReference type="HOGENOM" id="CLU_1726023_0_0_1"/>
<reference evidence="3 4" key="2">
    <citation type="journal article" date="2008" name="Nature">
        <title>The Phaeodactylum genome reveals the evolutionary history of diatom genomes.</title>
        <authorList>
            <person name="Bowler C."/>
            <person name="Allen A.E."/>
            <person name="Badger J.H."/>
            <person name="Grimwood J."/>
            <person name="Jabbari K."/>
            <person name="Kuo A."/>
            <person name="Maheswari U."/>
            <person name="Martens C."/>
            <person name="Maumus F."/>
            <person name="Otillar R.P."/>
            <person name="Rayko E."/>
            <person name="Salamov A."/>
            <person name="Vandepoele K."/>
            <person name="Beszteri B."/>
            <person name="Gruber A."/>
            <person name="Heijde M."/>
            <person name="Katinka M."/>
            <person name="Mock T."/>
            <person name="Valentin K."/>
            <person name="Verret F."/>
            <person name="Berges J.A."/>
            <person name="Brownlee C."/>
            <person name="Cadoret J.P."/>
            <person name="Chiovitti A."/>
            <person name="Choi C.J."/>
            <person name="Coesel S."/>
            <person name="De Martino A."/>
            <person name="Detter J.C."/>
            <person name="Durkin C."/>
            <person name="Falciatore A."/>
            <person name="Fournet J."/>
            <person name="Haruta M."/>
            <person name="Huysman M.J."/>
            <person name="Jenkins B.D."/>
            <person name="Jiroutova K."/>
            <person name="Jorgensen R.E."/>
            <person name="Joubert Y."/>
            <person name="Kaplan A."/>
            <person name="Kroger N."/>
            <person name="Kroth P.G."/>
            <person name="La Roche J."/>
            <person name="Lindquist E."/>
            <person name="Lommer M."/>
            <person name="Martin-Jezequel V."/>
            <person name="Lopez P.J."/>
            <person name="Lucas S."/>
            <person name="Mangogna M."/>
            <person name="McGinnis K."/>
            <person name="Medlin L.K."/>
            <person name="Montsant A."/>
            <person name="Oudot-Le Secq M.P."/>
            <person name="Napoli C."/>
            <person name="Obornik M."/>
            <person name="Parker M.S."/>
            <person name="Petit J.L."/>
            <person name="Porcel B.M."/>
            <person name="Poulsen N."/>
            <person name="Robison M."/>
            <person name="Rychlewski L."/>
            <person name="Rynearson T.A."/>
            <person name="Schmutz J."/>
            <person name="Shapiro H."/>
            <person name="Siaut M."/>
            <person name="Stanley M."/>
            <person name="Sussman M.R."/>
            <person name="Taylor A.R."/>
            <person name="Vardi A."/>
            <person name="von Dassow P."/>
            <person name="Vyverman W."/>
            <person name="Willis A."/>
            <person name="Wyrwicz L.S."/>
            <person name="Rokhsar D.S."/>
            <person name="Weissenbach J."/>
            <person name="Armbrust E.V."/>
            <person name="Green B.R."/>
            <person name="Van de Peer Y."/>
            <person name="Grigoriev I.V."/>
        </authorList>
    </citation>
    <scope>NUCLEOTIDE SEQUENCE [LARGE SCALE GENOMIC DNA]</scope>
    <source>
        <strain evidence="3 4">CCMP1335</strain>
    </source>
</reference>
<evidence type="ECO:0000313" key="3">
    <source>
        <dbReference type="EMBL" id="EED92581.1"/>
    </source>
</evidence>
<dbReference type="OMA" id="KPMGYSG"/>
<feature type="chain" id="PRO_5002869678" evidence="2">
    <location>
        <begin position="19"/>
        <end position="155"/>
    </location>
</feature>
<feature type="signal peptide" evidence="2">
    <location>
        <begin position="1"/>
        <end position="18"/>
    </location>
</feature>
<dbReference type="eggNOG" id="ENOG502SSAP">
    <property type="taxonomic scope" value="Eukaryota"/>
</dbReference>
<dbReference type="InParanoid" id="B8C3K7"/>
<evidence type="ECO:0000256" key="2">
    <source>
        <dbReference type="SAM" id="SignalP"/>
    </source>
</evidence>
<dbReference type="RefSeq" id="XP_002290829.1">
    <property type="nucleotide sequence ID" value="XM_002290793.1"/>
</dbReference>
<reference evidence="3 4" key="1">
    <citation type="journal article" date="2004" name="Science">
        <title>The genome of the diatom Thalassiosira pseudonana: ecology, evolution, and metabolism.</title>
        <authorList>
            <person name="Armbrust E.V."/>
            <person name="Berges J.A."/>
            <person name="Bowler C."/>
            <person name="Green B.R."/>
            <person name="Martinez D."/>
            <person name="Putnam N.H."/>
            <person name="Zhou S."/>
            <person name="Allen A.E."/>
            <person name="Apt K.E."/>
            <person name="Bechner M."/>
            <person name="Brzezinski M.A."/>
            <person name="Chaal B.K."/>
            <person name="Chiovitti A."/>
            <person name="Davis A.K."/>
            <person name="Demarest M.S."/>
            <person name="Detter J.C."/>
            <person name="Glavina T."/>
            <person name="Goodstein D."/>
            <person name="Hadi M.Z."/>
            <person name="Hellsten U."/>
            <person name="Hildebrand M."/>
            <person name="Jenkins B.D."/>
            <person name="Jurka J."/>
            <person name="Kapitonov V.V."/>
            <person name="Kroger N."/>
            <person name="Lau W.W."/>
            <person name="Lane T.W."/>
            <person name="Larimer F.W."/>
            <person name="Lippmeier J.C."/>
            <person name="Lucas S."/>
            <person name="Medina M."/>
            <person name="Montsant A."/>
            <person name="Obornik M."/>
            <person name="Parker M.S."/>
            <person name="Palenik B."/>
            <person name="Pazour G.J."/>
            <person name="Richardson P.M."/>
            <person name="Rynearson T.A."/>
            <person name="Saito M.A."/>
            <person name="Schwartz D.C."/>
            <person name="Thamatrakoln K."/>
            <person name="Valentin K."/>
            <person name="Vardi A."/>
            <person name="Wilkerson F.P."/>
            <person name="Rokhsar D.S."/>
        </authorList>
    </citation>
    <scope>NUCLEOTIDE SEQUENCE [LARGE SCALE GENOMIC DNA]</scope>
    <source>
        <strain evidence="3 4">CCMP1335</strain>
    </source>
</reference>
<dbReference type="EMBL" id="CM000642">
    <property type="protein sequence ID" value="EED92581.1"/>
    <property type="molecule type" value="Genomic_DNA"/>
</dbReference>
<name>B8C3K7_THAPS</name>
<gene>
    <name evidence="3" type="ORF">THAPSDRAFT_5675</name>
</gene>
<dbReference type="PaxDb" id="35128-Thaps5675"/>
<evidence type="ECO:0000256" key="1">
    <source>
        <dbReference type="SAM" id="MobiDB-lite"/>
    </source>
</evidence>
<proteinExistence type="predicted"/>
<dbReference type="AlphaFoldDB" id="B8C3K7"/>
<evidence type="ECO:0000313" key="4">
    <source>
        <dbReference type="Proteomes" id="UP000001449"/>
    </source>
</evidence>
<protein>
    <submittedName>
        <fullName evidence="3">Uncharacterized protein</fullName>
    </submittedName>
</protein>
<dbReference type="KEGG" id="tps:THAPSDRAFT_5675"/>
<dbReference type="GeneID" id="7444854"/>